<dbReference type="EMBL" id="BPLR01002780">
    <property type="protein sequence ID" value="GIX77654.1"/>
    <property type="molecule type" value="Genomic_DNA"/>
</dbReference>
<name>A0AAV4N2M6_CAEEX</name>
<evidence type="ECO:0000313" key="1">
    <source>
        <dbReference type="EMBL" id="GIX77654.1"/>
    </source>
</evidence>
<accession>A0AAV4N2M6</accession>
<organism evidence="1 2">
    <name type="scientific">Caerostris extrusa</name>
    <name type="common">Bark spider</name>
    <name type="synonym">Caerostris bankana</name>
    <dbReference type="NCBI Taxonomy" id="172846"/>
    <lineage>
        <taxon>Eukaryota</taxon>
        <taxon>Metazoa</taxon>
        <taxon>Ecdysozoa</taxon>
        <taxon>Arthropoda</taxon>
        <taxon>Chelicerata</taxon>
        <taxon>Arachnida</taxon>
        <taxon>Araneae</taxon>
        <taxon>Araneomorphae</taxon>
        <taxon>Entelegynae</taxon>
        <taxon>Araneoidea</taxon>
        <taxon>Araneidae</taxon>
        <taxon>Caerostris</taxon>
    </lineage>
</organism>
<gene>
    <name evidence="1" type="ORF">CEXT_396991</name>
</gene>
<sequence length="75" mass="8544">MPALLFRISSSEKRIRQSRYGVRLYLLASSFGTDLLNLMSRYRLRATVNPPALPVWDAMAMALAFRCTLTNIHEA</sequence>
<evidence type="ECO:0000313" key="2">
    <source>
        <dbReference type="Proteomes" id="UP001054945"/>
    </source>
</evidence>
<comment type="caution">
    <text evidence="1">The sequence shown here is derived from an EMBL/GenBank/DDBJ whole genome shotgun (WGS) entry which is preliminary data.</text>
</comment>
<proteinExistence type="predicted"/>
<keyword evidence="2" id="KW-1185">Reference proteome</keyword>
<dbReference type="AlphaFoldDB" id="A0AAV4N2M6"/>
<reference evidence="1 2" key="1">
    <citation type="submission" date="2021-06" db="EMBL/GenBank/DDBJ databases">
        <title>Caerostris extrusa draft genome.</title>
        <authorList>
            <person name="Kono N."/>
            <person name="Arakawa K."/>
        </authorList>
    </citation>
    <scope>NUCLEOTIDE SEQUENCE [LARGE SCALE GENOMIC DNA]</scope>
</reference>
<protein>
    <submittedName>
        <fullName evidence="1">Uncharacterized protein</fullName>
    </submittedName>
</protein>
<dbReference type="Proteomes" id="UP001054945">
    <property type="component" value="Unassembled WGS sequence"/>
</dbReference>